<protein>
    <submittedName>
        <fullName evidence="2">Uncharacterized protein</fullName>
    </submittedName>
</protein>
<evidence type="ECO:0000256" key="1">
    <source>
        <dbReference type="SAM" id="MobiDB-lite"/>
    </source>
</evidence>
<dbReference type="AlphaFoldDB" id="A0A2T4C3Q5"/>
<dbReference type="Proteomes" id="UP000240760">
    <property type="component" value="Unassembled WGS sequence"/>
</dbReference>
<organism evidence="2 3">
    <name type="scientific">Trichoderma longibrachiatum ATCC 18648</name>
    <dbReference type="NCBI Taxonomy" id="983965"/>
    <lineage>
        <taxon>Eukaryota</taxon>
        <taxon>Fungi</taxon>
        <taxon>Dikarya</taxon>
        <taxon>Ascomycota</taxon>
        <taxon>Pezizomycotina</taxon>
        <taxon>Sordariomycetes</taxon>
        <taxon>Hypocreomycetidae</taxon>
        <taxon>Hypocreales</taxon>
        <taxon>Hypocreaceae</taxon>
        <taxon>Trichoderma</taxon>
    </lineage>
</organism>
<keyword evidence="3" id="KW-1185">Reference proteome</keyword>
<reference evidence="2 3" key="1">
    <citation type="submission" date="2016-07" db="EMBL/GenBank/DDBJ databases">
        <title>Multiple horizontal gene transfer events from other fungi enriched the ability of initially mycotrophic Trichoderma (Ascomycota) to feed on dead plant biomass.</title>
        <authorList>
            <consortium name="DOE Joint Genome Institute"/>
            <person name="Aerts A."/>
            <person name="Atanasova L."/>
            <person name="Chenthamara K."/>
            <person name="Zhang J."/>
            <person name="Grujic M."/>
            <person name="Henrissat B."/>
            <person name="Kuo A."/>
            <person name="Salamov A."/>
            <person name="Lipzen A."/>
            <person name="Labutti K."/>
            <person name="Barry K."/>
            <person name="Miao Y."/>
            <person name="Rahimi M.J."/>
            <person name="Shen Q."/>
            <person name="Grigoriev I.V."/>
            <person name="Kubicek C.P."/>
            <person name="Druzhinina I.S."/>
        </authorList>
    </citation>
    <scope>NUCLEOTIDE SEQUENCE [LARGE SCALE GENOMIC DNA]</scope>
    <source>
        <strain evidence="2 3">ATCC 18648</strain>
    </source>
</reference>
<gene>
    <name evidence="2" type="ORF">M440DRAFT_315832</name>
</gene>
<feature type="region of interest" description="Disordered" evidence="1">
    <location>
        <begin position="39"/>
        <end position="66"/>
    </location>
</feature>
<dbReference type="EMBL" id="KZ679132">
    <property type="protein sequence ID" value="PTB76196.1"/>
    <property type="molecule type" value="Genomic_DNA"/>
</dbReference>
<evidence type="ECO:0000313" key="2">
    <source>
        <dbReference type="EMBL" id="PTB76196.1"/>
    </source>
</evidence>
<evidence type="ECO:0000313" key="3">
    <source>
        <dbReference type="Proteomes" id="UP000240760"/>
    </source>
</evidence>
<sequence>MYSHYSWFYAWVSRSRFPPRLLRLLRRGVLFYPRLTDGESRDQEENSEGGMQADSRHRPSMWHPGTDESGGAMGSVKFDNTVLFDGGAAAKYCPMSYRAAEASGTCYTDAVDLDDSNFGSASVQPRYRLMLCTGAHDWALEHSPEASTVLLCLCLLAPEACVHRCTWSLGGRVSYVQTR</sequence>
<name>A0A2T4C3Q5_TRILO</name>
<proteinExistence type="predicted"/>
<accession>A0A2T4C3Q5</accession>